<comment type="caution">
    <text evidence="1">The sequence shown here is derived from an EMBL/GenBank/DDBJ whole genome shotgun (WGS) entry which is preliminary data.</text>
</comment>
<protein>
    <submittedName>
        <fullName evidence="1">Uncharacterized protein</fullName>
    </submittedName>
</protein>
<evidence type="ECO:0000313" key="2">
    <source>
        <dbReference type="Proteomes" id="UP001056120"/>
    </source>
</evidence>
<proteinExistence type="predicted"/>
<name>A0ACB9J1X2_9ASTR</name>
<sequence>MVRPQYPAMYKKSEMPSLKSISQACVVIDDAWKVGDLVDWFEEGCYWSARVVEVLSDDKVQIELPMPPSGEGKEGEEGRHEAFCKDLRPFLDWSETEGWTLPTVDGQTSCDAQLIFPTKQGMGLEVEHAAAAATATAAGSPVNASSTTCISAEGDRNGESEQNEKNVKTDLEVEPAAAATVSPVNASSTTRISAEGERESDQNEQNVKMDCDLLVESSESRSSLRVGKRKAADEVEVVRRELNIMHEDTPEAAIIDLEELVNKVEWIQRLLRNDATLPWKLA</sequence>
<dbReference type="EMBL" id="CM042023">
    <property type="protein sequence ID" value="KAI3814327.1"/>
    <property type="molecule type" value="Genomic_DNA"/>
</dbReference>
<evidence type="ECO:0000313" key="1">
    <source>
        <dbReference type="EMBL" id="KAI3814327.1"/>
    </source>
</evidence>
<gene>
    <name evidence="1" type="ORF">L1987_19078</name>
</gene>
<reference evidence="1 2" key="2">
    <citation type="journal article" date="2022" name="Mol. Ecol. Resour.">
        <title>The genomes of chicory, endive, great burdock and yacon provide insights into Asteraceae paleo-polyploidization history and plant inulin production.</title>
        <authorList>
            <person name="Fan W."/>
            <person name="Wang S."/>
            <person name="Wang H."/>
            <person name="Wang A."/>
            <person name="Jiang F."/>
            <person name="Liu H."/>
            <person name="Zhao H."/>
            <person name="Xu D."/>
            <person name="Zhang Y."/>
        </authorList>
    </citation>
    <scope>NUCLEOTIDE SEQUENCE [LARGE SCALE GENOMIC DNA]</scope>
    <source>
        <strain evidence="2">cv. Yunnan</strain>
        <tissue evidence="1">Leaves</tissue>
    </source>
</reference>
<organism evidence="1 2">
    <name type="scientific">Smallanthus sonchifolius</name>
    <dbReference type="NCBI Taxonomy" id="185202"/>
    <lineage>
        <taxon>Eukaryota</taxon>
        <taxon>Viridiplantae</taxon>
        <taxon>Streptophyta</taxon>
        <taxon>Embryophyta</taxon>
        <taxon>Tracheophyta</taxon>
        <taxon>Spermatophyta</taxon>
        <taxon>Magnoliopsida</taxon>
        <taxon>eudicotyledons</taxon>
        <taxon>Gunneridae</taxon>
        <taxon>Pentapetalae</taxon>
        <taxon>asterids</taxon>
        <taxon>campanulids</taxon>
        <taxon>Asterales</taxon>
        <taxon>Asteraceae</taxon>
        <taxon>Asteroideae</taxon>
        <taxon>Heliantheae alliance</taxon>
        <taxon>Millerieae</taxon>
        <taxon>Smallanthus</taxon>
    </lineage>
</organism>
<dbReference type="Proteomes" id="UP001056120">
    <property type="component" value="Linkage Group LG06"/>
</dbReference>
<reference evidence="2" key="1">
    <citation type="journal article" date="2022" name="Mol. Ecol. Resour.">
        <title>The genomes of chicory, endive, great burdock and yacon provide insights into Asteraceae palaeo-polyploidization history and plant inulin production.</title>
        <authorList>
            <person name="Fan W."/>
            <person name="Wang S."/>
            <person name="Wang H."/>
            <person name="Wang A."/>
            <person name="Jiang F."/>
            <person name="Liu H."/>
            <person name="Zhao H."/>
            <person name="Xu D."/>
            <person name="Zhang Y."/>
        </authorList>
    </citation>
    <scope>NUCLEOTIDE SEQUENCE [LARGE SCALE GENOMIC DNA]</scope>
    <source>
        <strain evidence="2">cv. Yunnan</strain>
    </source>
</reference>
<keyword evidence="2" id="KW-1185">Reference proteome</keyword>
<accession>A0ACB9J1X2</accession>